<evidence type="ECO:0000313" key="2">
    <source>
        <dbReference type="EMBL" id="KAK4274925.1"/>
    </source>
</evidence>
<comment type="caution">
    <text evidence="2">The sequence shown here is derived from an EMBL/GenBank/DDBJ whole genome shotgun (WGS) entry which is preliminary data.</text>
</comment>
<name>A0AAE1KIU9_9FABA</name>
<gene>
    <name evidence="2" type="ORF">QN277_018083</name>
</gene>
<evidence type="ECO:0000313" key="3">
    <source>
        <dbReference type="Proteomes" id="UP001293593"/>
    </source>
</evidence>
<proteinExistence type="predicted"/>
<feature type="compositionally biased region" description="Basic and acidic residues" evidence="1">
    <location>
        <begin position="81"/>
        <end position="91"/>
    </location>
</feature>
<dbReference type="Proteomes" id="UP001293593">
    <property type="component" value="Unassembled WGS sequence"/>
</dbReference>
<protein>
    <submittedName>
        <fullName evidence="2">Uncharacterized protein</fullName>
    </submittedName>
</protein>
<organism evidence="2 3">
    <name type="scientific">Acacia crassicarpa</name>
    <name type="common">northern wattle</name>
    <dbReference type="NCBI Taxonomy" id="499986"/>
    <lineage>
        <taxon>Eukaryota</taxon>
        <taxon>Viridiplantae</taxon>
        <taxon>Streptophyta</taxon>
        <taxon>Embryophyta</taxon>
        <taxon>Tracheophyta</taxon>
        <taxon>Spermatophyta</taxon>
        <taxon>Magnoliopsida</taxon>
        <taxon>eudicotyledons</taxon>
        <taxon>Gunneridae</taxon>
        <taxon>Pentapetalae</taxon>
        <taxon>rosids</taxon>
        <taxon>fabids</taxon>
        <taxon>Fabales</taxon>
        <taxon>Fabaceae</taxon>
        <taxon>Caesalpinioideae</taxon>
        <taxon>mimosoid clade</taxon>
        <taxon>Acacieae</taxon>
        <taxon>Acacia</taxon>
    </lineage>
</organism>
<dbReference type="AlphaFoldDB" id="A0AAE1KIU9"/>
<feature type="compositionally biased region" description="Gly residues" evidence="1">
    <location>
        <begin position="92"/>
        <end position="106"/>
    </location>
</feature>
<feature type="region of interest" description="Disordered" evidence="1">
    <location>
        <begin position="39"/>
        <end position="60"/>
    </location>
</feature>
<dbReference type="InterPro" id="IPR053057">
    <property type="entry name" value="XLG_GTP-binding"/>
</dbReference>
<feature type="region of interest" description="Disordered" evidence="1">
    <location>
        <begin position="80"/>
        <end position="133"/>
    </location>
</feature>
<keyword evidence="3" id="KW-1185">Reference proteome</keyword>
<reference evidence="2" key="1">
    <citation type="submission" date="2023-10" db="EMBL/GenBank/DDBJ databases">
        <title>Chromosome-level genome of the transformable northern wattle, Acacia crassicarpa.</title>
        <authorList>
            <person name="Massaro I."/>
            <person name="Sinha N.R."/>
            <person name="Poethig S."/>
            <person name="Leichty A.R."/>
        </authorList>
    </citation>
    <scope>NUCLEOTIDE SEQUENCE</scope>
    <source>
        <strain evidence="2">Acra3RX</strain>
        <tissue evidence="2">Leaf</tissue>
    </source>
</reference>
<dbReference type="PANTHER" id="PTHR36486">
    <property type="entry name" value="OS01G0977800 PROTEIN"/>
    <property type="match status" value="1"/>
</dbReference>
<dbReference type="PANTHER" id="PTHR36486:SF2">
    <property type="entry name" value="OS01G0977800 PROTEIN"/>
    <property type="match status" value="1"/>
</dbReference>
<evidence type="ECO:0000256" key="1">
    <source>
        <dbReference type="SAM" id="MobiDB-lite"/>
    </source>
</evidence>
<sequence>MKKTNNVMKPRMELAELYQGIPDDSVNLTFQDLAKLNHSENKTRPPLSPDPVSQQVHSSPHHLIKIPSIEFKTGLDALPSDDNRRHVHDLGRAGGGGRSPRGGRVGGDVDSGYSMGYDDMSTASGRSGGRRRRPGIPHSKICTICSTYVYVFRTRCLVCGRVYCRQCLEMGMGDMIEGRKCIECLGLRFSQRYIEKAGNVWCWQWRYPSTMKQVELKWAEKGPIRTGDRGCRSHYSGMASSTSKSPRARHVDQPSFVASSSYSPYASPIHHHLPL</sequence>
<accession>A0AAE1KIU9</accession>
<dbReference type="EMBL" id="JAWXYG010000004">
    <property type="protein sequence ID" value="KAK4274925.1"/>
    <property type="molecule type" value="Genomic_DNA"/>
</dbReference>